<name>A0AAD3DG74_9CHLO</name>
<sequence length="289" mass="32073">MNDLDALLADPRFTQAINAIVITRVNDIVTTRVTSALEPQLRSLANQLLLLIEVTYSGACSRGFAPPPSPLEPMLASWPQSESLWLDLCRRFPGLGNSVAAVSQNCRLLRYRRDIEHHAGAVEDVVQRLRVLAEDFSPQRLQALDPFLYAVIVSADDIVAHFLASPRLLQLAQVALQVCKTRLLDSHPERSWSWQAPDNPEKVTVFISLVLEKVPAFGSDAQEFAASADAVVDQAREFGPSNASYSREELQSRVARCLELRILQSAGARYPFAFTLITHLDTILSIDIK</sequence>
<dbReference type="AlphaFoldDB" id="A0AAD3DG74"/>
<dbReference type="Proteomes" id="UP001054857">
    <property type="component" value="Unassembled WGS sequence"/>
</dbReference>
<accession>A0AAD3DG74</accession>
<protein>
    <submittedName>
        <fullName evidence="1">Uncharacterized protein</fullName>
    </submittedName>
</protein>
<organism evidence="1 2">
    <name type="scientific">Astrephomene gubernaculifera</name>
    <dbReference type="NCBI Taxonomy" id="47775"/>
    <lineage>
        <taxon>Eukaryota</taxon>
        <taxon>Viridiplantae</taxon>
        <taxon>Chlorophyta</taxon>
        <taxon>core chlorophytes</taxon>
        <taxon>Chlorophyceae</taxon>
        <taxon>CS clade</taxon>
        <taxon>Chlamydomonadales</taxon>
        <taxon>Astrephomenaceae</taxon>
        <taxon>Astrephomene</taxon>
    </lineage>
</organism>
<gene>
    <name evidence="1" type="ORF">Agub_g1658</name>
</gene>
<proteinExistence type="predicted"/>
<reference evidence="1 2" key="1">
    <citation type="journal article" date="2021" name="Sci. Rep.">
        <title>Genome sequencing of the multicellular alga Astrephomene provides insights into convergent evolution of germ-soma differentiation.</title>
        <authorList>
            <person name="Yamashita S."/>
            <person name="Yamamoto K."/>
            <person name="Matsuzaki R."/>
            <person name="Suzuki S."/>
            <person name="Yamaguchi H."/>
            <person name="Hirooka S."/>
            <person name="Minakuchi Y."/>
            <person name="Miyagishima S."/>
            <person name="Kawachi M."/>
            <person name="Toyoda A."/>
            <person name="Nozaki H."/>
        </authorList>
    </citation>
    <scope>NUCLEOTIDE SEQUENCE [LARGE SCALE GENOMIC DNA]</scope>
    <source>
        <strain evidence="1 2">NIES-4017</strain>
    </source>
</reference>
<keyword evidence="2" id="KW-1185">Reference proteome</keyword>
<evidence type="ECO:0000313" key="2">
    <source>
        <dbReference type="Proteomes" id="UP001054857"/>
    </source>
</evidence>
<evidence type="ECO:0000313" key="1">
    <source>
        <dbReference type="EMBL" id="GFR40993.1"/>
    </source>
</evidence>
<dbReference type="EMBL" id="BMAR01000001">
    <property type="protein sequence ID" value="GFR40993.1"/>
    <property type="molecule type" value="Genomic_DNA"/>
</dbReference>
<comment type="caution">
    <text evidence="1">The sequence shown here is derived from an EMBL/GenBank/DDBJ whole genome shotgun (WGS) entry which is preliminary data.</text>
</comment>